<keyword evidence="1" id="KW-0805">Transcription regulation</keyword>
<evidence type="ECO:0000256" key="1">
    <source>
        <dbReference type="ARBA" id="ARBA00023015"/>
    </source>
</evidence>
<name>A0AAW9K6R4_CLOPF</name>
<evidence type="ECO:0000313" key="4">
    <source>
        <dbReference type="EMBL" id="MDZ7543882.1"/>
    </source>
</evidence>
<evidence type="ECO:0000256" key="2">
    <source>
        <dbReference type="ARBA" id="ARBA00023163"/>
    </source>
</evidence>
<dbReference type="Proteomes" id="UP001288944">
    <property type="component" value="Unassembled WGS sequence"/>
</dbReference>
<keyword evidence="2" id="KW-0804">Transcription</keyword>
<dbReference type="Gene3D" id="1.10.357.10">
    <property type="entry name" value="Tetracycline Repressor, domain 2"/>
    <property type="match status" value="1"/>
</dbReference>
<dbReference type="InterPro" id="IPR036271">
    <property type="entry name" value="Tet_transcr_reg_TetR-rel_C_sf"/>
</dbReference>
<evidence type="ECO:0000259" key="3">
    <source>
        <dbReference type="Pfam" id="PF13305"/>
    </source>
</evidence>
<dbReference type="SUPFAM" id="SSF48498">
    <property type="entry name" value="Tetracyclin repressor-like, C-terminal domain"/>
    <property type="match status" value="1"/>
</dbReference>
<dbReference type="EMBL" id="WNUR01001749">
    <property type="protein sequence ID" value="MDZ7543882.1"/>
    <property type="molecule type" value="Genomic_DNA"/>
</dbReference>
<evidence type="ECO:0000313" key="5">
    <source>
        <dbReference type="Proteomes" id="UP001288944"/>
    </source>
</evidence>
<dbReference type="Pfam" id="PF13305">
    <property type="entry name" value="TetR_C_33"/>
    <property type="match status" value="1"/>
</dbReference>
<dbReference type="AlphaFoldDB" id="A0AAW9K6R4"/>
<protein>
    <submittedName>
        <fullName evidence="4">TetR family transcriptional regulator</fullName>
    </submittedName>
</protein>
<proteinExistence type="predicted"/>
<feature type="domain" description="HTH-type transcriptional regulator MT1864/Rv1816-like C-terminal" evidence="3">
    <location>
        <begin position="40"/>
        <end position="129"/>
    </location>
</feature>
<feature type="non-terminal residue" evidence="4">
    <location>
        <position position="1"/>
    </location>
</feature>
<sequence length="130" mass="14430">LYNHVNGLPELRKQLAIYALGKLLEEMVDAALGRAGDEAVHAVALAYFNFARQHPGLYEASLSAPDPLDPDIHIIGDKIVDLILRVMEPYQLEGDDKIHAVRGLRSIVHGFAALEIKQQFNMSIDRSESL</sequence>
<feature type="non-terminal residue" evidence="4">
    <location>
        <position position="130"/>
    </location>
</feature>
<reference evidence="4" key="1">
    <citation type="submission" date="2019-11" db="EMBL/GenBank/DDBJ databases">
        <title>Characterization of Clostridium perfringens isolates from swine manure treated agricultural soils.</title>
        <authorList>
            <person name="Wushke S.T."/>
        </authorList>
    </citation>
    <scope>NUCLEOTIDE SEQUENCE</scope>
    <source>
        <strain evidence="4">X62</strain>
    </source>
</reference>
<comment type="caution">
    <text evidence="4">The sequence shown here is derived from an EMBL/GenBank/DDBJ whole genome shotgun (WGS) entry which is preliminary data.</text>
</comment>
<organism evidence="4 5">
    <name type="scientific">Clostridium perfringens</name>
    <dbReference type="NCBI Taxonomy" id="1502"/>
    <lineage>
        <taxon>Bacteria</taxon>
        <taxon>Bacillati</taxon>
        <taxon>Bacillota</taxon>
        <taxon>Clostridia</taxon>
        <taxon>Eubacteriales</taxon>
        <taxon>Clostridiaceae</taxon>
        <taxon>Clostridium</taxon>
    </lineage>
</organism>
<gene>
    <name evidence="4" type="ORF">GNF83_22495</name>
</gene>
<dbReference type="InterPro" id="IPR025996">
    <property type="entry name" value="MT1864/Rv1816-like_C"/>
</dbReference>
<accession>A0AAW9K6R4</accession>